<gene>
    <name evidence="1" type="ORF">MNBD_GAMMA15-998</name>
</gene>
<evidence type="ECO:0000313" key="1">
    <source>
        <dbReference type="EMBL" id="VAW76757.1"/>
    </source>
</evidence>
<dbReference type="AlphaFoldDB" id="A0A3B0YMH9"/>
<reference evidence="1" key="1">
    <citation type="submission" date="2018-06" db="EMBL/GenBank/DDBJ databases">
        <authorList>
            <person name="Zhirakovskaya E."/>
        </authorList>
    </citation>
    <scope>NUCLEOTIDE SEQUENCE</scope>
</reference>
<organism evidence="1">
    <name type="scientific">hydrothermal vent metagenome</name>
    <dbReference type="NCBI Taxonomy" id="652676"/>
    <lineage>
        <taxon>unclassified sequences</taxon>
        <taxon>metagenomes</taxon>
        <taxon>ecological metagenomes</taxon>
    </lineage>
</organism>
<proteinExistence type="predicted"/>
<dbReference type="EMBL" id="UOFN01000066">
    <property type="protein sequence ID" value="VAW76757.1"/>
    <property type="molecule type" value="Genomic_DNA"/>
</dbReference>
<evidence type="ECO:0008006" key="2">
    <source>
        <dbReference type="Google" id="ProtNLM"/>
    </source>
</evidence>
<accession>A0A3B0YMH9</accession>
<name>A0A3B0YMH9_9ZZZZ</name>
<protein>
    <recommendedName>
        <fullName evidence="2">Porin</fullName>
    </recommendedName>
</protein>
<sequence length="395" mass="45027">MRKGIVFFLCLMAQAHAGKGDVSGYLAAESILFVSNPAYPDQFDGVQNAFIAQPEFEYETADRRNQFSLIPFVHLDSQDDRRTRADLREAWWRTIADDWELLVGVNRVFWGVAESNHLVDVINQTDQIGSIDGEDKLGQPMLQLSFQRDWGELGLFVMPGFRERTFPGKDGRLRFALVTDGEAVYSNSREEKHIDLAIRYSHYLGDWDFGVAVFHGTGREPRFAPNAAFTRVLAIYDVIDQASVDIQYTRGGWLWKFEGLWRSQNGESFLAGVGGFEYTLYQLMKSDADLGLILEYSRDGRSDDFTIAPPVVLDDDIFVGARLALNDTQSSELLAGVVVDRNDKAYQLSVEAERRLGDRWKLELESRWFLNTSESPLLSAFRQDSHVILRLSRYF</sequence>